<keyword evidence="2" id="KW-0732">Signal</keyword>
<dbReference type="InterPro" id="IPR002509">
    <property type="entry name" value="NODB_dom"/>
</dbReference>
<evidence type="ECO:0000313" key="5">
    <source>
        <dbReference type="Proteomes" id="UP000470302"/>
    </source>
</evidence>
<dbReference type="PROSITE" id="PS51677">
    <property type="entry name" value="NODB"/>
    <property type="match status" value="1"/>
</dbReference>
<organism evidence="4 5">
    <name type="scientific">Duganella vulcania</name>
    <dbReference type="NCBI Taxonomy" id="2692166"/>
    <lineage>
        <taxon>Bacteria</taxon>
        <taxon>Pseudomonadati</taxon>
        <taxon>Pseudomonadota</taxon>
        <taxon>Betaproteobacteria</taxon>
        <taxon>Burkholderiales</taxon>
        <taxon>Oxalobacteraceae</taxon>
        <taxon>Telluria group</taxon>
        <taxon>Duganella</taxon>
    </lineage>
</organism>
<gene>
    <name evidence="4" type="ORF">GTP91_20420</name>
</gene>
<dbReference type="CDD" id="cd10918">
    <property type="entry name" value="CE4_NodB_like_5s_6s"/>
    <property type="match status" value="1"/>
</dbReference>
<dbReference type="PANTHER" id="PTHR34216">
    <property type="match status" value="1"/>
</dbReference>
<dbReference type="Proteomes" id="UP000470302">
    <property type="component" value="Unassembled WGS sequence"/>
</dbReference>
<dbReference type="Pfam" id="PF01522">
    <property type="entry name" value="Polysacc_deac_1"/>
    <property type="match status" value="1"/>
</dbReference>
<dbReference type="EMBL" id="WWCW01000078">
    <property type="protein sequence ID" value="MYM89530.1"/>
    <property type="molecule type" value="Genomic_DNA"/>
</dbReference>
<dbReference type="SUPFAM" id="SSF88713">
    <property type="entry name" value="Glycoside hydrolase/deacetylase"/>
    <property type="match status" value="1"/>
</dbReference>
<dbReference type="Gene3D" id="3.20.20.370">
    <property type="entry name" value="Glycoside hydrolase/deacetylase"/>
    <property type="match status" value="1"/>
</dbReference>
<dbReference type="PANTHER" id="PTHR34216:SF3">
    <property type="entry name" value="POLY-BETA-1,6-N-ACETYL-D-GLUCOSAMINE N-DEACETYLASE"/>
    <property type="match status" value="1"/>
</dbReference>
<dbReference type="InterPro" id="IPR051398">
    <property type="entry name" value="Polysacch_Deacetylase"/>
</dbReference>
<comment type="subcellular location">
    <subcellularLocation>
        <location evidence="1">Secreted</location>
    </subcellularLocation>
</comment>
<dbReference type="RefSeq" id="WP_161098447.1">
    <property type="nucleotide sequence ID" value="NZ_WWCW01000078.1"/>
</dbReference>
<comment type="caution">
    <text evidence="4">The sequence shown here is derived from an EMBL/GenBank/DDBJ whole genome shotgun (WGS) entry which is preliminary data.</text>
</comment>
<name>A0A845G7E8_9BURK</name>
<dbReference type="AlphaFoldDB" id="A0A845G7E8"/>
<accession>A0A845G7E8</accession>
<dbReference type="GO" id="GO:0005576">
    <property type="term" value="C:extracellular region"/>
    <property type="evidence" value="ECO:0007669"/>
    <property type="project" value="UniProtKB-SubCell"/>
</dbReference>
<reference evidence="4 5" key="1">
    <citation type="submission" date="2020-01" db="EMBL/GenBank/DDBJ databases">
        <title>Novel species isolated from a subtropical stream in China.</title>
        <authorList>
            <person name="Lu H."/>
        </authorList>
    </citation>
    <scope>NUCLEOTIDE SEQUENCE [LARGE SCALE GENOMIC DNA]</scope>
    <source>
        <strain evidence="4 5">FT82W</strain>
    </source>
</reference>
<feature type="domain" description="NodB homology" evidence="3">
    <location>
        <begin position="61"/>
        <end position="296"/>
    </location>
</feature>
<dbReference type="GO" id="GO:0005975">
    <property type="term" value="P:carbohydrate metabolic process"/>
    <property type="evidence" value="ECO:0007669"/>
    <property type="project" value="InterPro"/>
</dbReference>
<dbReference type="GO" id="GO:0016810">
    <property type="term" value="F:hydrolase activity, acting on carbon-nitrogen (but not peptide) bonds"/>
    <property type="evidence" value="ECO:0007669"/>
    <property type="project" value="InterPro"/>
</dbReference>
<evidence type="ECO:0000256" key="1">
    <source>
        <dbReference type="ARBA" id="ARBA00004613"/>
    </source>
</evidence>
<proteinExistence type="predicted"/>
<evidence type="ECO:0000256" key="2">
    <source>
        <dbReference type="ARBA" id="ARBA00022729"/>
    </source>
</evidence>
<protein>
    <submittedName>
        <fullName evidence="4">Polysaccharide deacetylase family protein</fullName>
    </submittedName>
</protein>
<dbReference type="InterPro" id="IPR011330">
    <property type="entry name" value="Glyco_hydro/deAcase_b/a-brl"/>
</dbReference>
<evidence type="ECO:0000259" key="3">
    <source>
        <dbReference type="PROSITE" id="PS51677"/>
    </source>
</evidence>
<evidence type="ECO:0000313" key="4">
    <source>
        <dbReference type="EMBL" id="MYM89530.1"/>
    </source>
</evidence>
<sequence>MSRRLSILVYHRVLARPDPLQPALPDTRLFERHMTLLKRCFHVLPLSHAVERLRQGTLPARAACITFDDGYADNAGCALPILQRLGLSATFFIASDYLDGGRMWNDDVIAAVRHASQPVLHLDAPGCDALQLRTLHQKQQAIEQLQRALKYLPAQQRQALARSLAPDRQAELMMRSEDVRTLLAAGMEIGAHTASHPILARQTDADAYADMQRGKAALEDITQAPVHLFAYPNGKPGVDFDQRHADMARRLGFRAAVTTAPGAAHAASDPLQLPRYTPWERDRPRFLLRLLASRRH</sequence>